<feature type="transmembrane region" description="Helical" evidence="1">
    <location>
        <begin position="80"/>
        <end position="106"/>
    </location>
</feature>
<organism evidence="2 3">
    <name type="scientific">Drosophila kikkawai</name>
    <name type="common">Fruit fly</name>
    <dbReference type="NCBI Taxonomy" id="30033"/>
    <lineage>
        <taxon>Eukaryota</taxon>
        <taxon>Metazoa</taxon>
        <taxon>Ecdysozoa</taxon>
        <taxon>Arthropoda</taxon>
        <taxon>Hexapoda</taxon>
        <taxon>Insecta</taxon>
        <taxon>Pterygota</taxon>
        <taxon>Neoptera</taxon>
        <taxon>Endopterygota</taxon>
        <taxon>Diptera</taxon>
        <taxon>Brachycera</taxon>
        <taxon>Muscomorpha</taxon>
        <taxon>Ephydroidea</taxon>
        <taxon>Drosophilidae</taxon>
        <taxon>Drosophila</taxon>
        <taxon>Sophophora</taxon>
    </lineage>
</organism>
<evidence type="ECO:0000313" key="2">
    <source>
        <dbReference type="Proteomes" id="UP001652661"/>
    </source>
</evidence>
<dbReference type="RefSeq" id="XP_017023980.1">
    <property type="nucleotide sequence ID" value="XM_017168491.3"/>
</dbReference>
<feature type="transmembrane region" description="Helical" evidence="1">
    <location>
        <begin position="268"/>
        <end position="288"/>
    </location>
</feature>
<keyword evidence="2" id="KW-1185">Reference proteome</keyword>
<dbReference type="AlphaFoldDB" id="A0A6P4I748"/>
<evidence type="ECO:0008006" key="4">
    <source>
        <dbReference type="Google" id="ProtNLM"/>
    </source>
</evidence>
<keyword evidence="1" id="KW-1133">Transmembrane helix</keyword>
<protein>
    <recommendedName>
        <fullName evidence="4">Protein lifeguard 1</fullName>
    </recommendedName>
</protein>
<dbReference type="Proteomes" id="UP001652661">
    <property type="component" value="Chromosome 2L"/>
</dbReference>
<evidence type="ECO:0000313" key="3">
    <source>
        <dbReference type="RefSeq" id="XP_017023980.1"/>
    </source>
</evidence>
<evidence type="ECO:0000256" key="1">
    <source>
        <dbReference type="SAM" id="Phobius"/>
    </source>
</evidence>
<accession>A0A6P4I748</accession>
<sequence>MLNGSPRNLGLASWPPGAHLLNFPQPPEPNSQRLASVHFQSPPDRILNLRPCPLGPNPDNGGASGQLENAENERALAKKFIYLCYLVASVYSVIAAIQMLLITLLLKPSTADIMAGFVCVIISLMMLFFISILDNLRQILWISILLSALFAELVCAGVVLILAERTIMRVTLALVAASILLLIGYLLGAWLPKIVLPGERAMLVIIVVFGLISIFLITMHIFTNKVVYSNAYFCLLLVVLIPLTTYHAQLVHGRRFSLPFYEFVISATYIYLHFLLFFSAAFYCIWTFQLS</sequence>
<proteinExistence type="predicted"/>
<name>A0A6P4I748_DROKI</name>
<dbReference type="GeneID" id="108075882"/>
<feature type="transmembrane region" description="Helical" evidence="1">
    <location>
        <begin position="170"/>
        <end position="191"/>
    </location>
</feature>
<dbReference type="OMA" id="YEFVICA"/>
<reference evidence="3" key="2">
    <citation type="submission" date="2025-08" db="UniProtKB">
        <authorList>
            <consortium name="RefSeq"/>
        </authorList>
    </citation>
    <scope>IDENTIFICATION</scope>
    <source>
        <strain evidence="3">14028-0561.14</strain>
        <tissue evidence="3">Whole fly</tissue>
    </source>
</reference>
<feature type="transmembrane region" description="Helical" evidence="1">
    <location>
        <begin position="230"/>
        <end position="248"/>
    </location>
</feature>
<feature type="transmembrane region" description="Helical" evidence="1">
    <location>
        <begin position="203"/>
        <end position="223"/>
    </location>
</feature>
<dbReference type="OrthoDB" id="7845278at2759"/>
<gene>
    <name evidence="3" type="primary">LOC108075882</name>
</gene>
<feature type="transmembrane region" description="Helical" evidence="1">
    <location>
        <begin position="139"/>
        <end position="163"/>
    </location>
</feature>
<keyword evidence="1" id="KW-0472">Membrane</keyword>
<keyword evidence="1" id="KW-0812">Transmembrane</keyword>
<reference evidence="2" key="1">
    <citation type="submission" date="2025-05" db="UniProtKB">
        <authorList>
            <consortium name="RefSeq"/>
        </authorList>
    </citation>
    <scope>NUCLEOTIDE SEQUENCE [LARGE SCALE GENOMIC DNA]</scope>
    <source>
        <strain evidence="2">14028-0561.14</strain>
    </source>
</reference>
<feature type="transmembrane region" description="Helical" evidence="1">
    <location>
        <begin position="113"/>
        <end position="133"/>
    </location>
</feature>